<evidence type="ECO:0000313" key="2">
    <source>
        <dbReference type="EMBL" id="KAF2286955.1"/>
    </source>
</evidence>
<reference evidence="2 3" key="1">
    <citation type="journal article" date="2020" name="Mol. Plant">
        <title>The Chromosome-Based Rubber Tree Genome Provides New Insights into Spurge Genome Evolution and Rubber Biosynthesis.</title>
        <authorList>
            <person name="Liu J."/>
            <person name="Shi C."/>
            <person name="Shi C.C."/>
            <person name="Li W."/>
            <person name="Zhang Q.J."/>
            <person name="Zhang Y."/>
            <person name="Li K."/>
            <person name="Lu H.F."/>
            <person name="Shi C."/>
            <person name="Zhu S.T."/>
            <person name="Xiao Z.Y."/>
            <person name="Nan H."/>
            <person name="Yue Y."/>
            <person name="Zhu X.G."/>
            <person name="Wu Y."/>
            <person name="Hong X.N."/>
            <person name="Fan G.Y."/>
            <person name="Tong Y."/>
            <person name="Zhang D."/>
            <person name="Mao C.L."/>
            <person name="Liu Y.L."/>
            <person name="Hao S.J."/>
            <person name="Liu W.Q."/>
            <person name="Lv M.Q."/>
            <person name="Zhang H.B."/>
            <person name="Liu Y."/>
            <person name="Hu-Tang G.R."/>
            <person name="Wang J.P."/>
            <person name="Wang J.H."/>
            <person name="Sun Y.H."/>
            <person name="Ni S.B."/>
            <person name="Chen W.B."/>
            <person name="Zhang X.C."/>
            <person name="Jiao Y.N."/>
            <person name="Eichler E.E."/>
            <person name="Li G.H."/>
            <person name="Liu X."/>
            <person name="Gao L.Z."/>
        </authorList>
    </citation>
    <scope>NUCLEOTIDE SEQUENCE [LARGE SCALE GENOMIC DNA]</scope>
    <source>
        <strain evidence="3">cv. GT1</strain>
        <tissue evidence="2">Leaf</tissue>
    </source>
</reference>
<dbReference type="Proteomes" id="UP000467840">
    <property type="component" value="Chromosome 3"/>
</dbReference>
<comment type="caution">
    <text evidence="2">The sequence shown here is derived from an EMBL/GenBank/DDBJ whole genome shotgun (WGS) entry which is preliminary data.</text>
</comment>
<evidence type="ECO:0000313" key="3">
    <source>
        <dbReference type="Proteomes" id="UP000467840"/>
    </source>
</evidence>
<dbReference type="EMBL" id="JAAGAX010000017">
    <property type="protein sequence ID" value="KAF2286955.1"/>
    <property type="molecule type" value="Genomic_DNA"/>
</dbReference>
<protein>
    <submittedName>
        <fullName evidence="2">Uncharacterized protein</fullName>
    </submittedName>
</protein>
<evidence type="ECO:0000256" key="1">
    <source>
        <dbReference type="SAM" id="MobiDB-lite"/>
    </source>
</evidence>
<dbReference type="AlphaFoldDB" id="A0A6A6KF78"/>
<keyword evidence="3" id="KW-1185">Reference proteome</keyword>
<gene>
    <name evidence="2" type="ORF">GH714_036183</name>
</gene>
<proteinExistence type="predicted"/>
<name>A0A6A6KF78_HEVBR</name>
<sequence>MGVDLSKEKKFSNPIPIKEIFKAEDGRKRRYAGPNNAKAAGPSGVKISEVEEEEEEHVEAAEKGRK</sequence>
<accession>A0A6A6KF78</accession>
<feature type="region of interest" description="Disordered" evidence="1">
    <location>
        <begin position="28"/>
        <end position="66"/>
    </location>
</feature>
<organism evidence="2 3">
    <name type="scientific">Hevea brasiliensis</name>
    <name type="common">Para rubber tree</name>
    <name type="synonym">Siphonia brasiliensis</name>
    <dbReference type="NCBI Taxonomy" id="3981"/>
    <lineage>
        <taxon>Eukaryota</taxon>
        <taxon>Viridiplantae</taxon>
        <taxon>Streptophyta</taxon>
        <taxon>Embryophyta</taxon>
        <taxon>Tracheophyta</taxon>
        <taxon>Spermatophyta</taxon>
        <taxon>Magnoliopsida</taxon>
        <taxon>eudicotyledons</taxon>
        <taxon>Gunneridae</taxon>
        <taxon>Pentapetalae</taxon>
        <taxon>rosids</taxon>
        <taxon>fabids</taxon>
        <taxon>Malpighiales</taxon>
        <taxon>Euphorbiaceae</taxon>
        <taxon>Crotonoideae</taxon>
        <taxon>Micrandreae</taxon>
        <taxon>Hevea</taxon>
    </lineage>
</organism>